<feature type="region of interest" description="Disordered" evidence="1">
    <location>
        <begin position="167"/>
        <end position="188"/>
    </location>
</feature>
<protein>
    <recommendedName>
        <fullName evidence="4">C2H2-type domain-containing protein</fullName>
    </recommendedName>
</protein>
<dbReference type="Proteomes" id="UP001465976">
    <property type="component" value="Unassembled WGS sequence"/>
</dbReference>
<accession>A0ABR3EVN8</accession>
<dbReference type="EMBL" id="JBAHYK010001716">
    <property type="protein sequence ID" value="KAL0566972.1"/>
    <property type="molecule type" value="Genomic_DNA"/>
</dbReference>
<proteinExistence type="predicted"/>
<evidence type="ECO:0000313" key="2">
    <source>
        <dbReference type="EMBL" id="KAL0566972.1"/>
    </source>
</evidence>
<feature type="compositionally biased region" description="Basic and acidic residues" evidence="1">
    <location>
        <begin position="167"/>
        <end position="178"/>
    </location>
</feature>
<feature type="region of interest" description="Disordered" evidence="1">
    <location>
        <begin position="501"/>
        <end position="540"/>
    </location>
</feature>
<feature type="compositionally biased region" description="Basic and acidic residues" evidence="1">
    <location>
        <begin position="521"/>
        <end position="540"/>
    </location>
</feature>
<evidence type="ECO:0008006" key="4">
    <source>
        <dbReference type="Google" id="ProtNLM"/>
    </source>
</evidence>
<keyword evidence="3" id="KW-1185">Reference proteome</keyword>
<sequence>MAWGRKRARFVCEEQLCYYRKTGPTLEGHKKLYHSKKHKFLYKGERVECRRGDNGKVECACGNPSHSRYCSRFVRKICENHSEESAAKFRDYPFPCYPPHVKERIAHALKGREYDLQPPEASVIGSTDEPTNEDALDSIFGDEGDGESEEENENGHCAVQAIEEEERFEREHRVRTESGGDEEEGGAYGDSVIEMLRTPKLSRVVAHTPVTSNRDPASLNTTDETTNPGIIEEDREERVTRDRNDEAVVQRRINGVTLLRRRDGSPATRRYQTTYRHNFVLDGVEVPLAPQTQSAVVPRLRGNEPPFSQSESLASGAQKVRKERPETPSDMVDLKRYQELELAYQASQAELGWLSWELRKLADTKDQSVLTRQAPSRELLADRIEIRSDDIPRIISMADRAYHASAGPILGVLGVMARAHQGDFLQWEQRVRDDDMDLADFAAGVSSHGNDMLTFLAQAEASYESVVDAADRQDGLAFLHQRGSRTQHAVARMWPHTQTSWTSSMVDRSEGLVTGIPSEKTLGKRKERDDDNEDGPRQRR</sequence>
<feature type="compositionally biased region" description="Polar residues" evidence="1">
    <location>
        <begin position="306"/>
        <end position="315"/>
    </location>
</feature>
<reference evidence="2 3" key="1">
    <citation type="submission" date="2024-02" db="EMBL/GenBank/DDBJ databases">
        <title>A draft genome for the cacao thread blight pathogen Marasmius crinis-equi.</title>
        <authorList>
            <person name="Cohen S.P."/>
            <person name="Baruah I.K."/>
            <person name="Amoako-Attah I."/>
            <person name="Bukari Y."/>
            <person name="Meinhardt L.W."/>
            <person name="Bailey B.A."/>
        </authorList>
    </citation>
    <scope>NUCLEOTIDE SEQUENCE [LARGE SCALE GENOMIC DNA]</scope>
    <source>
        <strain evidence="2 3">GH-76</strain>
    </source>
</reference>
<organism evidence="2 3">
    <name type="scientific">Marasmius crinis-equi</name>
    <dbReference type="NCBI Taxonomy" id="585013"/>
    <lineage>
        <taxon>Eukaryota</taxon>
        <taxon>Fungi</taxon>
        <taxon>Dikarya</taxon>
        <taxon>Basidiomycota</taxon>
        <taxon>Agaricomycotina</taxon>
        <taxon>Agaricomycetes</taxon>
        <taxon>Agaricomycetidae</taxon>
        <taxon>Agaricales</taxon>
        <taxon>Marasmiineae</taxon>
        <taxon>Marasmiaceae</taxon>
        <taxon>Marasmius</taxon>
    </lineage>
</organism>
<comment type="caution">
    <text evidence="2">The sequence shown here is derived from an EMBL/GenBank/DDBJ whole genome shotgun (WGS) entry which is preliminary data.</text>
</comment>
<feature type="region of interest" description="Disordered" evidence="1">
    <location>
        <begin position="301"/>
        <end position="330"/>
    </location>
</feature>
<evidence type="ECO:0000256" key="1">
    <source>
        <dbReference type="SAM" id="MobiDB-lite"/>
    </source>
</evidence>
<evidence type="ECO:0000313" key="3">
    <source>
        <dbReference type="Proteomes" id="UP001465976"/>
    </source>
</evidence>
<gene>
    <name evidence="2" type="ORF">V5O48_015020</name>
</gene>
<name>A0ABR3EVN8_9AGAR</name>